<evidence type="ECO:0000313" key="2">
    <source>
        <dbReference type="Proteomes" id="UP001177023"/>
    </source>
</evidence>
<dbReference type="EMBL" id="CATQJA010002665">
    <property type="protein sequence ID" value="CAJ0582909.1"/>
    <property type="molecule type" value="Genomic_DNA"/>
</dbReference>
<proteinExistence type="predicted"/>
<protein>
    <submittedName>
        <fullName evidence="1">Uncharacterized protein</fullName>
    </submittedName>
</protein>
<name>A0AA36DAT8_9BILA</name>
<sequence>MLRLRALRPVERVKREWPFPVINDVYPGCCLQALPINYPFEDMRRSRANHPAEFFQPVSYRIWLQIRRKGSRFYDHMRQRMGAKKHFIDVELDKCRRFGDNAYSMRLGFDEKRPRGRPKNVKISLNRPIRVGSLYYLDDKPRFADSAERMLNFHSQLMWMFRRTILSRATHLSRMLENSVLVFGHVTITPLDHLIVKSSPVATNHRILNMMRLSLNQICKYFTHDNQEIDIYGAPMDDYGQDLATHSGVDYGTEYITGDAVNHLPVVEDVEVKRRCPSSQQSRNRSHIEFLELYYVNGSGKTTFVRVGAPPLSQNPMTQHAEEPPVVLLTKAGYAKPPRRTIRILKRLLNKQSVTVLIYWEIFKCI</sequence>
<feature type="non-terminal residue" evidence="1">
    <location>
        <position position="366"/>
    </location>
</feature>
<comment type="caution">
    <text evidence="1">The sequence shown here is derived from an EMBL/GenBank/DDBJ whole genome shotgun (WGS) entry which is preliminary data.</text>
</comment>
<organism evidence="1 2">
    <name type="scientific">Mesorhabditis spiculigera</name>
    <dbReference type="NCBI Taxonomy" id="96644"/>
    <lineage>
        <taxon>Eukaryota</taxon>
        <taxon>Metazoa</taxon>
        <taxon>Ecdysozoa</taxon>
        <taxon>Nematoda</taxon>
        <taxon>Chromadorea</taxon>
        <taxon>Rhabditida</taxon>
        <taxon>Rhabditina</taxon>
        <taxon>Rhabditomorpha</taxon>
        <taxon>Rhabditoidea</taxon>
        <taxon>Rhabditidae</taxon>
        <taxon>Mesorhabditinae</taxon>
        <taxon>Mesorhabditis</taxon>
    </lineage>
</organism>
<evidence type="ECO:0000313" key="1">
    <source>
        <dbReference type="EMBL" id="CAJ0582909.1"/>
    </source>
</evidence>
<keyword evidence="2" id="KW-1185">Reference proteome</keyword>
<accession>A0AA36DAT8</accession>
<reference evidence="1" key="1">
    <citation type="submission" date="2023-06" db="EMBL/GenBank/DDBJ databases">
        <authorList>
            <person name="Delattre M."/>
        </authorList>
    </citation>
    <scope>NUCLEOTIDE SEQUENCE</scope>
    <source>
        <strain evidence="1">AF72</strain>
    </source>
</reference>
<dbReference type="AlphaFoldDB" id="A0AA36DAT8"/>
<dbReference type="Proteomes" id="UP001177023">
    <property type="component" value="Unassembled WGS sequence"/>
</dbReference>
<gene>
    <name evidence="1" type="ORF">MSPICULIGERA_LOCUS21039</name>
</gene>